<dbReference type="EMBL" id="CAJVPL010001550">
    <property type="protein sequence ID" value="CAG8576879.1"/>
    <property type="molecule type" value="Genomic_DNA"/>
</dbReference>
<gene>
    <name evidence="10" type="ORF">AGERDE_LOCUS7925</name>
</gene>
<dbReference type="GO" id="GO:0051642">
    <property type="term" value="P:centrosome localization"/>
    <property type="evidence" value="ECO:0007669"/>
    <property type="project" value="TreeGrafter"/>
</dbReference>
<evidence type="ECO:0000256" key="6">
    <source>
        <dbReference type="ARBA" id="ARBA00023212"/>
    </source>
</evidence>
<dbReference type="Pfam" id="PF04880">
    <property type="entry name" value="NUDE_C"/>
    <property type="match status" value="1"/>
</dbReference>
<keyword evidence="11" id="KW-1185">Reference proteome</keyword>
<evidence type="ECO:0000256" key="1">
    <source>
        <dbReference type="ARBA" id="ARBA00004245"/>
    </source>
</evidence>
<keyword evidence="6" id="KW-0206">Cytoskeleton</keyword>
<comment type="caution">
    <text evidence="10">The sequence shown here is derived from an EMBL/GenBank/DDBJ whole genome shotgun (WGS) entry which is preliminary data.</text>
</comment>
<protein>
    <submittedName>
        <fullName evidence="10">2117_t:CDS:1</fullName>
    </submittedName>
</protein>
<evidence type="ECO:0000313" key="10">
    <source>
        <dbReference type="EMBL" id="CAG8576879.1"/>
    </source>
</evidence>
<keyword evidence="3" id="KW-0963">Cytoplasm</keyword>
<comment type="subcellular location">
    <subcellularLocation>
        <location evidence="1">Cytoplasm</location>
        <location evidence="1">Cytoskeleton</location>
    </subcellularLocation>
</comment>
<organism evidence="10 11">
    <name type="scientific">Ambispora gerdemannii</name>
    <dbReference type="NCBI Taxonomy" id="144530"/>
    <lineage>
        <taxon>Eukaryota</taxon>
        <taxon>Fungi</taxon>
        <taxon>Fungi incertae sedis</taxon>
        <taxon>Mucoromycota</taxon>
        <taxon>Glomeromycotina</taxon>
        <taxon>Glomeromycetes</taxon>
        <taxon>Archaeosporales</taxon>
        <taxon>Ambisporaceae</taxon>
        <taxon>Ambispora</taxon>
    </lineage>
</organism>
<dbReference type="PANTHER" id="PTHR10921:SF1">
    <property type="entry name" value="NUCLEAR DISTRIBUTION PROTEIN NUDE HOMOLOG"/>
    <property type="match status" value="1"/>
</dbReference>
<dbReference type="GO" id="GO:0005874">
    <property type="term" value="C:microtubule"/>
    <property type="evidence" value="ECO:0007669"/>
    <property type="project" value="UniProtKB-KW"/>
</dbReference>
<dbReference type="GO" id="GO:0000132">
    <property type="term" value="P:establishment of mitotic spindle orientation"/>
    <property type="evidence" value="ECO:0007669"/>
    <property type="project" value="TreeGrafter"/>
</dbReference>
<dbReference type="GO" id="GO:0007020">
    <property type="term" value="P:microtubule nucleation"/>
    <property type="evidence" value="ECO:0007669"/>
    <property type="project" value="TreeGrafter"/>
</dbReference>
<evidence type="ECO:0000256" key="4">
    <source>
        <dbReference type="ARBA" id="ARBA00022701"/>
    </source>
</evidence>
<dbReference type="OrthoDB" id="5877028at2759"/>
<dbReference type="Proteomes" id="UP000789831">
    <property type="component" value="Unassembled WGS sequence"/>
</dbReference>
<evidence type="ECO:0000256" key="7">
    <source>
        <dbReference type="SAM" id="Coils"/>
    </source>
</evidence>
<evidence type="ECO:0000256" key="3">
    <source>
        <dbReference type="ARBA" id="ARBA00022490"/>
    </source>
</evidence>
<keyword evidence="5 7" id="KW-0175">Coiled coil</keyword>
<dbReference type="PANTHER" id="PTHR10921">
    <property type="entry name" value="NUCLEAR DISTRIBUTION PROTEIN NUDE HOMOLOG 1"/>
    <property type="match status" value="1"/>
</dbReference>
<name>A0A9N9BR50_9GLOM</name>
<dbReference type="GO" id="GO:0007059">
    <property type="term" value="P:chromosome segregation"/>
    <property type="evidence" value="ECO:0007669"/>
    <property type="project" value="TreeGrafter"/>
</dbReference>
<evidence type="ECO:0000256" key="2">
    <source>
        <dbReference type="ARBA" id="ARBA00007429"/>
    </source>
</evidence>
<accession>A0A9N9BR50</accession>
<dbReference type="GO" id="GO:0008017">
    <property type="term" value="F:microtubule binding"/>
    <property type="evidence" value="ECO:0007669"/>
    <property type="project" value="InterPro"/>
</dbReference>
<evidence type="ECO:0000256" key="8">
    <source>
        <dbReference type="SAM" id="MobiDB-lite"/>
    </source>
</evidence>
<comment type="similarity">
    <text evidence="2">Belongs to the nudE family.</text>
</comment>
<dbReference type="Gene3D" id="6.10.250.1080">
    <property type="match status" value="1"/>
</dbReference>
<dbReference type="InterPro" id="IPR033494">
    <property type="entry name" value="NUDE"/>
</dbReference>
<dbReference type="AlphaFoldDB" id="A0A9N9BR50"/>
<proteinExistence type="inferred from homology"/>
<feature type="coiled-coil region" evidence="7">
    <location>
        <begin position="26"/>
        <end position="91"/>
    </location>
</feature>
<dbReference type="GO" id="GO:0000776">
    <property type="term" value="C:kinetochore"/>
    <property type="evidence" value="ECO:0007669"/>
    <property type="project" value="TreeGrafter"/>
</dbReference>
<evidence type="ECO:0000256" key="5">
    <source>
        <dbReference type="ARBA" id="ARBA00023054"/>
    </source>
</evidence>
<keyword evidence="4" id="KW-0493">Microtubule</keyword>
<feature type="domain" description="NUDE" evidence="9">
    <location>
        <begin position="39"/>
        <end position="138"/>
    </location>
</feature>
<dbReference type="GO" id="GO:0005871">
    <property type="term" value="C:kinesin complex"/>
    <property type="evidence" value="ECO:0007669"/>
    <property type="project" value="TreeGrafter"/>
</dbReference>
<evidence type="ECO:0000259" key="9">
    <source>
        <dbReference type="Pfam" id="PF04880"/>
    </source>
</evidence>
<sequence>MQRELDGLRSLKEKFMVQTRELELHNDDLERTERAAQSSLMDLESKYNKAIERNVLLENELEGKNQLIVQVQRLKDELRDVNIEMAILKNKQDGEYGPPTTAAVTTYSRPSSAMSVDSLPPPSPTFSTHAQSNPVMMVQEMVGRVKSLEARLVSCRSLVTPLLAPPPSYSTTMPLCTSPPSNSPSPVFSKHRSDIPYRSPSKPHRRSSAQKKSFMLHNQIPMFTPTTFQV</sequence>
<dbReference type="GO" id="GO:0047496">
    <property type="term" value="P:vesicle transport along microtubule"/>
    <property type="evidence" value="ECO:0007669"/>
    <property type="project" value="TreeGrafter"/>
</dbReference>
<feature type="region of interest" description="Disordered" evidence="8">
    <location>
        <begin position="171"/>
        <end position="211"/>
    </location>
</feature>
<dbReference type="InterPro" id="IPR006964">
    <property type="entry name" value="NUDE_dom"/>
</dbReference>
<evidence type="ECO:0000313" key="11">
    <source>
        <dbReference type="Proteomes" id="UP000789831"/>
    </source>
</evidence>
<reference evidence="10" key="1">
    <citation type="submission" date="2021-06" db="EMBL/GenBank/DDBJ databases">
        <authorList>
            <person name="Kallberg Y."/>
            <person name="Tangrot J."/>
            <person name="Rosling A."/>
        </authorList>
    </citation>
    <scope>NUCLEOTIDE SEQUENCE</scope>
    <source>
        <strain evidence="10">MT106</strain>
    </source>
</reference>